<keyword evidence="1" id="KW-1133">Transmembrane helix</keyword>
<evidence type="ECO:0008006" key="3">
    <source>
        <dbReference type="Google" id="ProtNLM"/>
    </source>
</evidence>
<keyword evidence="1" id="KW-0472">Membrane</keyword>
<feature type="transmembrane region" description="Helical" evidence="1">
    <location>
        <begin position="6"/>
        <end position="27"/>
    </location>
</feature>
<organism evidence="2">
    <name type="scientific">Corethron hystrix</name>
    <dbReference type="NCBI Taxonomy" id="216773"/>
    <lineage>
        <taxon>Eukaryota</taxon>
        <taxon>Sar</taxon>
        <taxon>Stramenopiles</taxon>
        <taxon>Ochrophyta</taxon>
        <taxon>Bacillariophyta</taxon>
        <taxon>Coscinodiscophyceae</taxon>
        <taxon>Corethrophycidae</taxon>
        <taxon>Corethrales</taxon>
        <taxon>Corethraceae</taxon>
        <taxon>Corethron</taxon>
    </lineage>
</organism>
<sequence length="463" mass="53619">MRSVSWSYPVRSLNWVVVAFLIFLYYVRTITQNERMLESFIQDITNIKTEAGGMAINGLVSSPTISDDEISIPLIPIYDNETFPQKREPEPSAPRGTCCSDHYMEVIKPFPNDTTVFFNYPNGFYSGFRNQIFAFTAFIIWTRINDWGQVIYYSGFKFKDLYGTNMKIPFDWLFDIEHWNSHYPALPRLVACNSRMHKELNCKTHKFLVDKEYASSPFSFDLPQHRLFMQYMKYSDGGGPLKAKSESEIRHPAEIIMKKGALRPNEELKELIDEMLNKLNNGNDASFFTLHARVEPDMQKHVMCLGKKETNLTKIFEHLQETFPEPPAQNLFLPINRQMLESEGYPKKKKSNDTNWLAVENLSALNRAVSFGLWNGTVKAFEFGANSLEGTKFGRFPSTMGAWINFYLATESQLYIGTEISTWSFDVMQTRFYKGNLENYKYLPTGIERWTKEGEPLDASFKC</sequence>
<accession>A0A7S1FU34</accession>
<dbReference type="EMBL" id="HBFR01019829">
    <property type="protein sequence ID" value="CAD8887088.1"/>
    <property type="molecule type" value="Transcribed_RNA"/>
</dbReference>
<protein>
    <recommendedName>
        <fullName evidence="3">O-fucosyltransferase family protein</fullName>
    </recommendedName>
</protein>
<proteinExistence type="predicted"/>
<gene>
    <name evidence="2" type="ORF">CHYS00102_LOCUS14286</name>
</gene>
<name>A0A7S1FU34_9STRA</name>
<evidence type="ECO:0000313" key="2">
    <source>
        <dbReference type="EMBL" id="CAD8887088.1"/>
    </source>
</evidence>
<keyword evidence="1" id="KW-0812">Transmembrane</keyword>
<reference evidence="2" key="1">
    <citation type="submission" date="2021-01" db="EMBL/GenBank/DDBJ databases">
        <authorList>
            <person name="Corre E."/>
            <person name="Pelletier E."/>
            <person name="Niang G."/>
            <person name="Scheremetjew M."/>
            <person name="Finn R."/>
            <person name="Kale V."/>
            <person name="Holt S."/>
            <person name="Cochrane G."/>
            <person name="Meng A."/>
            <person name="Brown T."/>
            <person name="Cohen L."/>
        </authorList>
    </citation>
    <scope>NUCLEOTIDE SEQUENCE</scope>
    <source>
        <strain evidence="2">308</strain>
    </source>
</reference>
<evidence type="ECO:0000256" key="1">
    <source>
        <dbReference type="SAM" id="Phobius"/>
    </source>
</evidence>
<dbReference type="AlphaFoldDB" id="A0A7S1FU34"/>